<accession>A0ABN9CGL0</accession>
<proteinExistence type="predicted"/>
<comment type="caution">
    <text evidence="1">The sequence shown here is derived from an EMBL/GenBank/DDBJ whole genome shotgun (WGS) entry which is preliminary data.</text>
</comment>
<evidence type="ECO:0000313" key="2">
    <source>
        <dbReference type="Proteomes" id="UP001162483"/>
    </source>
</evidence>
<keyword evidence="2" id="KW-1185">Reference proteome</keyword>
<name>A0ABN9CGL0_9NEOB</name>
<sequence length="64" mass="7408">MLKRTVHRSHQWSAESIGKDIQTSCGLKISTTVHKELHEMCFRGRAAASKSYITECNTKLRMQW</sequence>
<protein>
    <submittedName>
        <fullName evidence="1">Uncharacterized protein</fullName>
    </submittedName>
</protein>
<evidence type="ECO:0000313" key="1">
    <source>
        <dbReference type="EMBL" id="CAI9559138.1"/>
    </source>
</evidence>
<reference evidence="1" key="1">
    <citation type="submission" date="2023-05" db="EMBL/GenBank/DDBJ databases">
        <authorList>
            <person name="Stuckert A."/>
        </authorList>
    </citation>
    <scope>NUCLEOTIDE SEQUENCE</scope>
</reference>
<feature type="non-terminal residue" evidence="1">
    <location>
        <position position="64"/>
    </location>
</feature>
<organism evidence="1 2">
    <name type="scientific">Staurois parvus</name>
    <dbReference type="NCBI Taxonomy" id="386267"/>
    <lineage>
        <taxon>Eukaryota</taxon>
        <taxon>Metazoa</taxon>
        <taxon>Chordata</taxon>
        <taxon>Craniata</taxon>
        <taxon>Vertebrata</taxon>
        <taxon>Euteleostomi</taxon>
        <taxon>Amphibia</taxon>
        <taxon>Batrachia</taxon>
        <taxon>Anura</taxon>
        <taxon>Neobatrachia</taxon>
        <taxon>Ranoidea</taxon>
        <taxon>Ranidae</taxon>
        <taxon>Staurois</taxon>
    </lineage>
</organism>
<dbReference type="Proteomes" id="UP001162483">
    <property type="component" value="Unassembled WGS sequence"/>
</dbReference>
<dbReference type="EMBL" id="CATNWA010009993">
    <property type="protein sequence ID" value="CAI9559138.1"/>
    <property type="molecule type" value="Genomic_DNA"/>
</dbReference>
<gene>
    <name evidence="1" type="ORF">SPARVUS_LOCUS5020368</name>
</gene>